<name>A0A0E9WF68_ANGAN</name>
<accession>A0A0E9WF68</accession>
<proteinExistence type="predicted"/>
<organism evidence="1">
    <name type="scientific">Anguilla anguilla</name>
    <name type="common">European freshwater eel</name>
    <name type="synonym">Muraena anguilla</name>
    <dbReference type="NCBI Taxonomy" id="7936"/>
    <lineage>
        <taxon>Eukaryota</taxon>
        <taxon>Metazoa</taxon>
        <taxon>Chordata</taxon>
        <taxon>Craniata</taxon>
        <taxon>Vertebrata</taxon>
        <taxon>Euteleostomi</taxon>
        <taxon>Actinopterygii</taxon>
        <taxon>Neopterygii</taxon>
        <taxon>Teleostei</taxon>
        <taxon>Anguilliformes</taxon>
        <taxon>Anguillidae</taxon>
        <taxon>Anguilla</taxon>
    </lineage>
</organism>
<dbReference type="EMBL" id="GBXM01020357">
    <property type="protein sequence ID" value="JAH88220.1"/>
    <property type="molecule type" value="Transcribed_RNA"/>
</dbReference>
<evidence type="ECO:0000313" key="1">
    <source>
        <dbReference type="EMBL" id="JAH88220.1"/>
    </source>
</evidence>
<reference evidence="1" key="1">
    <citation type="submission" date="2014-11" db="EMBL/GenBank/DDBJ databases">
        <authorList>
            <person name="Amaro Gonzalez C."/>
        </authorList>
    </citation>
    <scope>NUCLEOTIDE SEQUENCE</scope>
</reference>
<sequence>MLTTGQKVVSGTSWYTCYWLSRVLSICSP</sequence>
<reference evidence="1" key="2">
    <citation type="journal article" date="2015" name="Fish Shellfish Immunol.">
        <title>Early steps in the European eel (Anguilla anguilla)-Vibrio vulnificus interaction in the gills: Role of the RtxA13 toxin.</title>
        <authorList>
            <person name="Callol A."/>
            <person name="Pajuelo D."/>
            <person name="Ebbesson L."/>
            <person name="Teles M."/>
            <person name="MacKenzie S."/>
            <person name="Amaro C."/>
        </authorList>
    </citation>
    <scope>NUCLEOTIDE SEQUENCE</scope>
</reference>
<protein>
    <submittedName>
        <fullName evidence="1">Uncharacterized protein</fullName>
    </submittedName>
</protein>
<dbReference type="AlphaFoldDB" id="A0A0E9WF68"/>